<organism evidence="5 6">
    <name type="scientific">Desulfarculus baarsii (strain ATCC 33931 / DSM 2075 / LMG 7858 / VKM B-1802 / 2st14)</name>
    <dbReference type="NCBI Taxonomy" id="644282"/>
    <lineage>
        <taxon>Bacteria</taxon>
        <taxon>Pseudomonadati</taxon>
        <taxon>Thermodesulfobacteriota</taxon>
        <taxon>Desulfarculia</taxon>
        <taxon>Desulfarculales</taxon>
        <taxon>Desulfarculaceae</taxon>
        <taxon>Desulfarculus</taxon>
    </lineage>
</organism>
<feature type="domain" description="Methyltransferase" evidence="4">
    <location>
        <begin position="52"/>
        <end position="140"/>
    </location>
</feature>
<dbReference type="KEGG" id="dbr:Deba_1322"/>
<keyword evidence="2" id="KW-0808">Transferase</keyword>
<dbReference type="OrthoDB" id="9765084at2"/>
<dbReference type="CDD" id="cd02440">
    <property type="entry name" value="AdoMet_MTases"/>
    <property type="match status" value="1"/>
</dbReference>
<dbReference type="AlphaFoldDB" id="E1QGJ7"/>
<dbReference type="Pfam" id="PF13649">
    <property type="entry name" value="Methyltransf_25"/>
    <property type="match status" value="1"/>
</dbReference>
<dbReference type="GO" id="GO:0032259">
    <property type="term" value="P:methylation"/>
    <property type="evidence" value="ECO:0007669"/>
    <property type="project" value="UniProtKB-KW"/>
</dbReference>
<keyword evidence="3" id="KW-0949">S-adenosyl-L-methionine</keyword>
<dbReference type="Gene3D" id="2.20.130.10">
    <property type="entry name" value="CAC2371-like domains"/>
    <property type="match status" value="1"/>
</dbReference>
<evidence type="ECO:0000256" key="2">
    <source>
        <dbReference type="ARBA" id="ARBA00022679"/>
    </source>
</evidence>
<sequence length="250" mass="27296">MKSNEIAVGRLYDDLAHLVPLVSPPAEYAEEAACWRGVLTEKLGAGGRPSLLELGVGGGHNLSHLTRAYEAVGVDLSPAMLELCRRRNPGVELRRGDMRSVRLGRRFDAVLIHDAISYLLSAQDIAATFATAAAHLRPGGVLIACPDNYAESFVAPQTCQIDHAADGVALTYFEYLHDPDPTDNAIEAIMTFFIRDQGGLRVELDRHVMGLFPRAVWTEAMAQAGFDVEVRPFALSSLDRPYELLVGVLR</sequence>
<dbReference type="Gene3D" id="3.40.50.150">
    <property type="entry name" value="Vaccinia Virus protein VP39"/>
    <property type="match status" value="1"/>
</dbReference>
<keyword evidence="1 5" id="KW-0489">Methyltransferase</keyword>
<evidence type="ECO:0000259" key="4">
    <source>
        <dbReference type="Pfam" id="PF13649"/>
    </source>
</evidence>
<dbReference type="InterPro" id="IPR041698">
    <property type="entry name" value="Methyltransf_25"/>
</dbReference>
<keyword evidence="6" id="KW-1185">Reference proteome</keyword>
<name>E1QGJ7_DESB2</name>
<evidence type="ECO:0000313" key="5">
    <source>
        <dbReference type="EMBL" id="ADK84690.1"/>
    </source>
</evidence>
<evidence type="ECO:0000256" key="1">
    <source>
        <dbReference type="ARBA" id="ARBA00022603"/>
    </source>
</evidence>
<dbReference type="Proteomes" id="UP000009047">
    <property type="component" value="Chromosome"/>
</dbReference>
<gene>
    <name evidence="5" type="ordered locus">Deba_1322</name>
</gene>
<dbReference type="HOGENOM" id="CLU_069129_2_1_7"/>
<dbReference type="PANTHER" id="PTHR43464:SF19">
    <property type="entry name" value="UBIQUINONE BIOSYNTHESIS O-METHYLTRANSFERASE, MITOCHONDRIAL"/>
    <property type="match status" value="1"/>
</dbReference>
<dbReference type="eggNOG" id="COG2226">
    <property type="taxonomic scope" value="Bacteria"/>
</dbReference>
<dbReference type="STRING" id="644282.Deba_1322"/>
<dbReference type="EMBL" id="CP002085">
    <property type="protein sequence ID" value="ADK84690.1"/>
    <property type="molecule type" value="Genomic_DNA"/>
</dbReference>
<evidence type="ECO:0000256" key="3">
    <source>
        <dbReference type="ARBA" id="ARBA00022691"/>
    </source>
</evidence>
<dbReference type="InterPro" id="IPR029063">
    <property type="entry name" value="SAM-dependent_MTases_sf"/>
</dbReference>
<dbReference type="GO" id="GO:0008168">
    <property type="term" value="F:methyltransferase activity"/>
    <property type="evidence" value="ECO:0007669"/>
    <property type="project" value="UniProtKB-KW"/>
</dbReference>
<dbReference type="RefSeq" id="WP_013258143.1">
    <property type="nucleotide sequence ID" value="NC_014365.1"/>
</dbReference>
<proteinExistence type="predicted"/>
<dbReference type="PANTHER" id="PTHR43464">
    <property type="entry name" value="METHYLTRANSFERASE"/>
    <property type="match status" value="1"/>
</dbReference>
<protein>
    <submittedName>
        <fullName evidence="5">Methyltransferase type 11</fullName>
    </submittedName>
</protein>
<reference evidence="5 6" key="1">
    <citation type="journal article" date="2010" name="Stand. Genomic Sci.">
        <title>Complete genome sequence of Desulfarculus baarsii type strain (2st14).</title>
        <authorList>
            <person name="Sun H."/>
            <person name="Spring S."/>
            <person name="Lapidus A."/>
            <person name="Davenport K."/>
            <person name="Del Rio T.G."/>
            <person name="Tice H."/>
            <person name="Nolan M."/>
            <person name="Copeland A."/>
            <person name="Cheng J.F."/>
            <person name="Lucas S."/>
            <person name="Tapia R."/>
            <person name="Goodwin L."/>
            <person name="Pitluck S."/>
            <person name="Ivanova N."/>
            <person name="Pagani I."/>
            <person name="Mavromatis K."/>
            <person name="Ovchinnikova G."/>
            <person name="Pati A."/>
            <person name="Chen A."/>
            <person name="Palaniappan K."/>
            <person name="Hauser L."/>
            <person name="Chang Y.J."/>
            <person name="Jeffries C.D."/>
            <person name="Detter J.C."/>
            <person name="Han C."/>
            <person name="Rohde M."/>
            <person name="Brambilla E."/>
            <person name="Goker M."/>
            <person name="Woyke T."/>
            <person name="Bristow J."/>
            <person name="Eisen J.A."/>
            <person name="Markowitz V."/>
            <person name="Hugenholtz P."/>
            <person name="Kyrpides N.C."/>
            <person name="Klenk H.P."/>
            <person name="Land M."/>
        </authorList>
    </citation>
    <scope>NUCLEOTIDE SEQUENCE [LARGE SCALE GENOMIC DNA]</scope>
    <source>
        <strain evidence="6">ATCC 33931 / DSM 2075 / LMG 7858 / VKM B-1802 / 2st14</strain>
    </source>
</reference>
<accession>E1QGJ7</accession>
<evidence type="ECO:0000313" key="6">
    <source>
        <dbReference type="Proteomes" id="UP000009047"/>
    </source>
</evidence>
<dbReference type="SUPFAM" id="SSF53335">
    <property type="entry name" value="S-adenosyl-L-methionine-dependent methyltransferases"/>
    <property type="match status" value="1"/>
</dbReference>